<dbReference type="PROSITE" id="PS51186">
    <property type="entry name" value="GNAT"/>
    <property type="match status" value="1"/>
</dbReference>
<dbReference type="CDD" id="cd04301">
    <property type="entry name" value="NAT_SF"/>
    <property type="match status" value="1"/>
</dbReference>
<protein>
    <recommendedName>
        <fullName evidence="1">N-acetyltransferase domain-containing protein</fullName>
    </recommendedName>
</protein>
<reference evidence="2" key="1">
    <citation type="submission" date="2018-05" db="EMBL/GenBank/DDBJ databases">
        <authorList>
            <person name="Lanie J.A."/>
            <person name="Ng W.-L."/>
            <person name="Kazmierczak K.M."/>
            <person name="Andrzejewski T.M."/>
            <person name="Davidsen T.M."/>
            <person name="Wayne K.J."/>
            <person name="Tettelin H."/>
            <person name="Glass J.I."/>
            <person name="Rusch D."/>
            <person name="Podicherti R."/>
            <person name="Tsui H.-C.T."/>
            <person name="Winkler M.E."/>
        </authorList>
    </citation>
    <scope>NUCLEOTIDE SEQUENCE</scope>
</reference>
<dbReference type="InterPro" id="IPR016181">
    <property type="entry name" value="Acyl_CoA_acyltransferase"/>
</dbReference>
<feature type="domain" description="N-acetyltransferase" evidence="1">
    <location>
        <begin position="1"/>
        <end position="140"/>
    </location>
</feature>
<organism evidence="2">
    <name type="scientific">marine metagenome</name>
    <dbReference type="NCBI Taxonomy" id="408172"/>
    <lineage>
        <taxon>unclassified sequences</taxon>
        <taxon>metagenomes</taxon>
        <taxon>ecological metagenomes</taxon>
    </lineage>
</organism>
<dbReference type="Gene3D" id="3.40.630.30">
    <property type="match status" value="1"/>
</dbReference>
<dbReference type="AlphaFoldDB" id="A0A382JRV2"/>
<dbReference type="SUPFAM" id="SSF55729">
    <property type="entry name" value="Acyl-CoA N-acyltransferases (Nat)"/>
    <property type="match status" value="1"/>
</dbReference>
<proteinExistence type="predicted"/>
<dbReference type="InterPro" id="IPR000182">
    <property type="entry name" value="GNAT_dom"/>
</dbReference>
<name>A0A382JRV2_9ZZZZ</name>
<evidence type="ECO:0000259" key="1">
    <source>
        <dbReference type="PROSITE" id="PS51186"/>
    </source>
</evidence>
<sequence>MIDFEFSRNNLNKSIQKKVSEGHYEYEKSHGIFDEYEKFYITAKLDNIVIGVLSGYTVFAEIYVDDLWIDKNYRKKGYGKKLLLYLENKYNNSGYNNINLVTSAFQAPKFYENCGYELEFVRKNIYNQKLSKYFYIKYFDNQYQHKGIIKDPD</sequence>
<gene>
    <name evidence="2" type="ORF">METZ01_LOCUS266926</name>
</gene>
<dbReference type="EMBL" id="UINC01075666">
    <property type="protein sequence ID" value="SVC14072.1"/>
    <property type="molecule type" value="Genomic_DNA"/>
</dbReference>
<evidence type="ECO:0000313" key="2">
    <source>
        <dbReference type="EMBL" id="SVC14072.1"/>
    </source>
</evidence>
<dbReference type="GO" id="GO:0016747">
    <property type="term" value="F:acyltransferase activity, transferring groups other than amino-acyl groups"/>
    <property type="evidence" value="ECO:0007669"/>
    <property type="project" value="InterPro"/>
</dbReference>
<accession>A0A382JRV2</accession>
<dbReference type="Pfam" id="PF00583">
    <property type="entry name" value="Acetyltransf_1"/>
    <property type="match status" value="1"/>
</dbReference>